<keyword evidence="1" id="KW-0472">Membrane</keyword>
<evidence type="ECO:0000313" key="3">
    <source>
        <dbReference type="Proteomes" id="UP000041254"/>
    </source>
</evidence>
<dbReference type="Proteomes" id="UP000041254">
    <property type="component" value="Unassembled WGS sequence"/>
</dbReference>
<organism evidence="2 3">
    <name type="scientific">Vitrella brassicaformis (strain CCMP3155)</name>
    <dbReference type="NCBI Taxonomy" id="1169540"/>
    <lineage>
        <taxon>Eukaryota</taxon>
        <taxon>Sar</taxon>
        <taxon>Alveolata</taxon>
        <taxon>Colpodellida</taxon>
        <taxon>Vitrellaceae</taxon>
        <taxon>Vitrella</taxon>
    </lineage>
</organism>
<reference evidence="2 3" key="1">
    <citation type="submission" date="2014-11" db="EMBL/GenBank/DDBJ databases">
        <authorList>
            <person name="Zhu J."/>
            <person name="Qi W."/>
            <person name="Song R."/>
        </authorList>
    </citation>
    <scope>NUCLEOTIDE SEQUENCE [LARGE SCALE GENOMIC DNA]</scope>
</reference>
<proteinExistence type="predicted"/>
<protein>
    <submittedName>
        <fullName evidence="2">Uncharacterized protein</fullName>
    </submittedName>
</protein>
<keyword evidence="1" id="KW-0812">Transmembrane</keyword>
<dbReference type="EMBL" id="CDMY01000512">
    <property type="protein sequence ID" value="CEM19444.1"/>
    <property type="molecule type" value="Genomic_DNA"/>
</dbReference>
<dbReference type="PhylomeDB" id="A0A0G4FW63"/>
<dbReference type="InParanoid" id="A0A0G4FW63"/>
<evidence type="ECO:0000256" key="1">
    <source>
        <dbReference type="SAM" id="Phobius"/>
    </source>
</evidence>
<accession>A0A0G4FW63</accession>
<dbReference type="AlphaFoldDB" id="A0A0G4FW63"/>
<dbReference type="VEuPathDB" id="CryptoDB:Vbra_9485"/>
<keyword evidence="1" id="KW-1133">Transmembrane helix</keyword>
<sequence>MVAIGQQYIKWICQWGTGRATRAADVQKTDDPMIDCCFKCSYLTNFILPVAVVCCDLPGLLCACLRVRLTEDERQRELFEEMKKYFAYASMLSITAAAILLYWGALFLWQDEVQEAMEAMD</sequence>
<gene>
    <name evidence="2" type="ORF">Vbra_9485</name>
</gene>
<keyword evidence="3" id="KW-1185">Reference proteome</keyword>
<evidence type="ECO:0000313" key="2">
    <source>
        <dbReference type="EMBL" id="CEM19444.1"/>
    </source>
</evidence>
<feature type="transmembrane region" description="Helical" evidence="1">
    <location>
        <begin position="85"/>
        <end position="109"/>
    </location>
</feature>
<name>A0A0G4FW63_VITBC</name>